<accession>A0AA97I7T0</accession>
<reference evidence="2 3" key="1">
    <citation type="submission" date="2023-02" db="EMBL/GenBank/DDBJ databases">
        <title>Microbacterium betulae sp. nov., isolated from birch wood.</title>
        <authorList>
            <person name="Pasciak M."/>
            <person name="Pawlik K.J."/>
            <person name="Martynowski D."/>
            <person name="Laczmanski L."/>
            <person name="Ciekot J."/>
            <person name="Szponar B."/>
            <person name="Wojcik-Fatla A."/>
            <person name="Mackiewicz B."/>
            <person name="Farian E."/>
            <person name="Cholewa G."/>
            <person name="Cholewa A."/>
            <person name="Dutkiewicz J."/>
        </authorList>
    </citation>
    <scope>NUCLEOTIDE SEQUENCE [LARGE SCALE GENOMIC DNA]</scope>
    <source>
        <strain evidence="2 3">AB</strain>
    </source>
</reference>
<gene>
    <name evidence="2" type="ORF">N8K70_08065</name>
</gene>
<dbReference type="KEGG" id="mbet:N8K70_08065"/>
<dbReference type="AlphaFoldDB" id="A0AA97I7T0"/>
<name>A0AA97I7T0_9MICO</name>
<protein>
    <recommendedName>
        <fullName evidence="4">4-hydroxybenzoate polyprenyltransferase</fullName>
    </recommendedName>
</protein>
<sequence length="68" mass="7018">MHLATAIATVVAEAEQENVALQTLPFGLVALAAFGALALVAASYRNVSNRQADASESAYGHGEVEHGH</sequence>
<evidence type="ECO:0008006" key="4">
    <source>
        <dbReference type="Google" id="ProtNLM"/>
    </source>
</evidence>
<evidence type="ECO:0000313" key="2">
    <source>
        <dbReference type="EMBL" id="WOF24597.1"/>
    </source>
</evidence>
<proteinExistence type="predicted"/>
<evidence type="ECO:0000313" key="3">
    <source>
        <dbReference type="Proteomes" id="UP001305498"/>
    </source>
</evidence>
<evidence type="ECO:0000256" key="1">
    <source>
        <dbReference type="SAM" id="Phobius"/>
    </source>
</evidence>
<keyword evidence="1" id="KW-0812">Transmembrane</keyword>
<feature type="transmembrane region" description="Helical" evidence="1">
    <location>
        <begin position="24"/>
        <end position="44"/>
    </location>
</feature>
<keyword evidence="1" id="KW-0472">Membrane</keyword>
<keyword evidence="1" id="KW-1133">Transmembrane helix</keyword>
<dbReference type="Proteomes" id="UP001305498">
    <property type="component" value="Chromosome"/>
</dbReference>
<keyword evidence="3" id="KW-1185">Reference proteome</keyword>
<organism evidence="2 3">
    <name type="scientific">Microbacterium betulae</name>
    <dbReference type="NCBI Taxonomy" id="2981139"/>
    <lineage>
        <taxon>Bacteria</taxon>
        <taxon>Bacillati</taxon>
        <taxon>Actinomycetota</taxon>
        <taxon>Actinomycetes</taxon>
        <taxon>Micrococcales</taxon>
        <taxon>Microbacteriaceae</taxon>
        <taxon>Microbacterium</taxon>
    </lineage>
</organism>
<dbReference type="RefSeq" id="WP_317141070.1">
    <property type="nucleotide sequence ID" value="NZ_CP118157.1"/>
</dbReference>
<dbReference type="EMBL" id="CP118157">
    <property type="protein sequence ID" value="WOF24597.1"/>
    <property type="molecule type" value="Genomic_DNA"/>
</dbReference>